<proteinExistence type="predicted"/>
<gene>
    <name evidence="1" type="ORF">LCGC14_1666640</name>
</gene>
<sequence>DLIEQFLIIFLRKIMKRKPNEKFEKYQERRLEENQVLKTYLKGRMWWPSSEAGTLCYKIGDRTKKNEIEARKGIGGV</sequence>
<dbReference type="EMBL" id="LAZR01014244">
    <property type="protein sequence ID" value="KKM18335.1"/>
    <property type="molecule type" value="Genomic_DNA"/>
</dbReference>
<protein>
    <submittedName>
        <fullName evidence="1">Uncharacterized protein</fullName>
    </submittedName>
</protein>
<dbReference type="AlphaFoldDB" id="A0A0F9KSE6"/>
<comment type="caution">
    <text evidence="1">The sequence shown here is derived from an EMBL/GenBank/DDBJ whole genome shotgun (WGS) entry which is preliminary data.</text>
</comment>
<feature type="non-terminal residue" evidence="1">
    <location>
        <position position="1"/>
    </location>
</feature>
<evidence type="ECO:0000313" key="1">
    <source>
        <dbReference type="EMBL" id="KKM18335.1"/>
    </source>
</evidence>
<accession>A0A0F9KSE6</accession>
<reference evidence="1" key="1">
    <citation type="journal article" date="2015" name="Nature">
        <title>Complex archaea that bridge the gap between prokaryotes and eukaryotes.</title>
        <authorList>
            <person name="Spang A."/>
            <person name="Saw J.H."/>
            <person name="Jorgensen S.L."/>
            <person name="Zaremba-Niedzwiedzka K."/>
            <person name="Martijn J."/>
            <person name="Lind A.E."/>
            <person name="van Eijk R."/>
            <person name="Schleper C."/>
            <person name="Guy L."/>
            <person name="Ettema T.J."/>
        </authorList>
    </citation>
    <scope>NUCLEOTIDE SEQUENCE</scope>
</reference>
<organism evidence="1">
    <name type="scientific">marine sediment metagenome</name>
    <dbReference type="NCBI Taxonomy" id="412755"/>
    <lineage>
        <taxon>unclassified sequences</taxon>
        <taxon>metagenomes</taxon>
        <taxon>ecological metagenomes</taxon>
    </lineage>
</organism>
<name>A0A0F9KSE6_9ZZZZ</name>